<accession>H6SLZ8</accession>
<dbReference type="AlphaFoldDB" id="H6SLZ8"/>
<keyword evidence="2" id="KW-1185">Reference proteome</keyword>
<organism evidence="1 2">
    <name type="scientific">Pararhodospirillum photometricum DSM 122</name>
    <dbReference type="NCBI Taxonomy" id="1150469"/>
    <lineage>
        <taxon>Bacteria</taxon>
        <taxon>Pseudomonadati</taxon>
        <taxon>Pseudomonadota</taxon>
        <taxon>Alphaproteobacteria</taxon>
        <taxon>Rhodospirillales</taxon>
        <taxon>Rhodospirillaceae</taxon>
        <taxon>Pararhodospirillum</taxon>
    </lineage>
</organism>
<protein>
    <submittedName>
        <fullName evidence="1">Transposase, is4 family</fullName>
    </submittedName>
</protein>
<evidence type="ECO:0000313" key="1">
    <source>
        <dbReference type="EMBL" id="CCG09013.1"/>
    </source>
</evidence>
<dbReference type="Proteomes" id="UP000033220">
    <property type="component" value="Chromosome DSM 122"/>
</dbReference>
<gene>
    <name evidence="1" type="ORF">RSPPHO_02387</name>
</gene>
<proteinExistence type="predicted"/>
<dbReference type="eggNOG" id="COG3293">
    <property type="taxonomic scope" value="Bacteria"/>
</dbReference>
<evidence type="ECO:0000313" key="2">
    <source>
        <dbReference type="Proteomes" id="UP000033220"/>
    </source>
</evidence>
<sequence>MKHFFAHCAYDRRKLLDKAAFLDFVAEVVRRSDTAPGFKVIPRRWVVESSIGWLTPLPPTCPRLRTAPRRI</sequence>
<dbReference type="HOGENOM" id="CLU_2737418_0_0_5"/>
<reference evidence="1 2" key="1">
    <citation type="submission" date="2012-02" db="EMBL/GenBank/DDBJ databases">
        <title>Shotgun genome sequence of Phaeospirillum photometricum DSM 122.</title>
        <authorList>
            <person name="Duquesne K."/>
            <person name="Sturgis J."/>
        </authorList>
    </citation>
    <scope>NUCLEOTIDE SEQUENCE [LARGE SCALE GENOMIC DNA]</scope>
    <source>
        <strain evidence="2">DSM122</strain>
    </source>
</reference>
<dbReference type="KEGG" id="rpm:RSPPHO_02387"/>
<name>H6SLZ8_PARPM</name>
<dbReference type="EMBL" id="HE663493">
    <property type="protein sequence ID" value="CCG09013.1"/>
    <property type="molecule type" value="Genomic_DNA"/>
</dbReference>